<organism evidence="11 12">
    <name type="scientific">Chiloscyllium punctatum</name>
    <name type="common">Brownbanded bambooshark</name>
    <name type="synonym">Hemiscyllium punctatum</name>
    <dbReference type="NCBI Taxonomy" id="137246"/>
    <lineage>
        <taxon>Eukaryota</taxon>
        <taxon>Metazoa</taxon>
        <taxon>Chordata</taxon>
        <taxon>Craniata</taxon>
        <taxon>Vertebrata</taxon>
        <taxon>Chondrichthyes</taxon>
        <taxon>Elasmobranchii</taxon>
        <taxon>Galeomorphii</taxon>
        <taxon>Galeoidea</taxon>
        <taxon>Orectolobiformes</taxon>
        <taxon>Hemiscylliidae</taxon>
        <taxon>Chiloscyllium</taxon>
    </lineage>
</organism>
<dbReference type="AlphaFoldDB" id="A0A401RMJ6"/>
<gene>
    <name evidence="11" type="ORF">chiPu_0021820</name>
</gene>
<dbReference type="EMBL" id="BEZZ01004912">
    <property type="protein sequence ID" value="GCC19385.1"/>
    <property type="molecule type" value="Genomic_DNA"/>
</dbReference>
<evidence type="ECO:0000256" key="4">
    <source>
        <dbReference type="ARBA" id="ARBA00022737"/>
    </source>
</evidence>
<evidence type="ECO:0000256" key="2">
    <source>
        <dbReference type="ARBA" id="ARBA00022525"/>
    </source>
</evidence>
<dbReference type="GO" id="GO:0007417">
    <property type="term" value="P:central nervous system development"/>
    <property type="evidence" value="ECO:0007669"/>
    <property type="project" value="TreeGrafter"/>
</dbReference>
<evidence type="ECO:0000256" key="9">
    <source>
        <dbReference type="SAM" id="SignalP"/>
    </source>
</evidence>
<keyword evidence="5 8" id="KW-1015">Disulfide bond</keyword>
<feature type="disulfide bond" evidence="8">
    <location>
        <begin position="90"/>
        <end position="111"/>
    </location>
</feature>
<dbReference type="InterPro" id="IPR016187">
    <property type="entry name" value="CTDL_fold"/>
</dbReference>
<evidence type="ECO:0000256" key="6">
    <source>
        <dbReference type="ARBA" id="ARBA00023290"/>
    </source>
</evidence>
<name>A0A401RMJ6_CHIPU</name>
<proteinExistence type="inferred from homology"/>
<keyword evidence="2" id="KW-0964">Secreted</keyword>
<evidence type="ECO:0000256" key="1">
    <source>
        <dbReference type="ARBA" id="ARBA00004498"/>
    </source>
</evidence>
<dbReference type="GO" id="GO:0010001">
    <property type="term" value="P:glial cell differentiation"/>
    <property type="evidence" value="ECO:0007669"/>
    <property type="project" value="TreeGrafter"/>
</dbReference>
<dbReference type="FunFam" id="3.10.100.10:FF:000001">
    <property type="entry name" value="Hyaluronan proteoglycan link protein 1"/>
    <property type="match status" value="1"/>
</dbReference>
<dbReference type="FunFam" id="3.10.100.10:FF:000002">
    <property type="entry name" value="Hyaluronan proteoglycan link protein 1"/>
    <property type="match status" value="1"/>
</dbReference>
<accession>A0A401RMJ6</accession>
<evidence type="ECO:0000313" key="12">
    <source>
        <dbReference type="Proteomes" id="UP000287033"/>
    </source>
</evidence>
<dbReference type="Gene3D" id="3.10.100.10">
    <property type="entry name" value="Mannose-Binding Protein A, subunit A"/>
    <property type="match status" value="2"/>
</dbReference>
<dbReference type="PANTHER" id="PTHR22804:SF8">
    <property type="entry name" value="HYALURONAN AND PROTEOGLYCAN LINK PROTEIN 2"/>
    <property type="match status" value="1"/>
</dbReference>
<evidence type="ECO:0000256" key="5">
    <source>
        <dbReference type="ARBA" id="ARBA00023157"/>
    </source>
</evidence>
<protein>
    <recommendedName>
        <fullName evidence="10">Link domain-containing protein</fullName>
    </recommendedName>
</protein>
<dbReference type="InterPro" id="IPR016186">
    <property type="entry name" value="C-type_lectin-like/link_sf"/>
</dbReference>
<reference evidence="11 12" key="1">
    <citation type="journal article" date="2018" name="Nat. Ecol. Evol.">
        <title>Shark genomes provide insights into elasmobranch evolution and the origin of vertebrates.</title>
        <authorList>
            <person name="Hara Y"/>
            <person name="Yamaguchi K"/>
            <person name="Onimaru K"/>
            <person name="Kadota M"/>
            <person name="Koyanagi M"/>
            <person name="Keeley SD"/>
            <person name="Tatsumi K"/>
            <person name="Tanaka K"/>
            <person name="Motone F"/>
            <person name="Kageyama Y"/>
            <person name="Nozu R"/>
            <person name="Adachi N"/>
            <person name="Nishimura O"/>
            <person name="Nakagawa R"/>
            <person name="Tanegashima C"/>
            <person name="Kiyatake I"/>
            <person name="Matsumoto R"/>
            <person name="Murakumo K"/>
            <person name="Nishida K"/>
            <person name="Terakita A"/>
            <person name="Kuratani S"/>
            <person name="Sato K"/>
            <person name="Hyodo S Kuraku.S."/>
        </authorList>
    </citation>
    <scope>NUCLEOTIDE SEQUENCE [LARGE SCALE GENOMIC DNA]</scope>
</reference>
<dbReference type="InterPro" id="IPR050691">
    <property type="entry name" value="Hyaluronan_bind_Proteoglycan"/>
</dbReference>
<feature type="disulfide bond" evidence="8">
    <location>
        <begin position="189"/>
        <end position="210"/>
    </location>
</feature>
<dbReference type="PROSITE" id="PS01241">
    <property type="entry name" value="LINK_1"/>
    <property type="match status" value="1"/>
</dbReference>
<feature type="domain" description="Link" evidence="10">
    <location>
        <begin position="144"/>
        <end position="236"/>
    </location>
</feature>
<comment type="caution">
    <text evidence="8">Lacks conserved residue(s) required for the propagation of feature annotation.</text>
</comment>
<evidence type="ECO:0000256" key="7">
    <source>
        <dbReference type="ARBA" id="ARBA00038272"/>
    </source>
</evidence>
<dbReference type="Pfam" id="PF00193">
    <property type="entry name" value="Xlink"/>
    <property type="match status" value="2"/>
</dbReference>
<dbReference type="PRINTS" id="PR01265">
    <property type="entry name" value="LINKMODULE"/>
</dbReference>
<keyword evidence="4" id="KW-0677">Repeat</keyword>
<comment type="subcellular location">
    <subcellularLocation>
        <location evidence="1">Secreted</location>
        <location evidence="1">Extracellular space</location>
        <location evidence="1">Extracellular matrix</location>
    </subcellularLocation>
</comment>
<dbReference type="InterPro" id="IPR000538">
    <property type="entry name" value="Link_dom"/>
</dbReference>
<dbReference type="Proteomes" id="UP000287033">
    <property type="component" value="Unassembled WGS sequence"/>
</dbReference>
<dbReference type="STRING" id="137246.A0A401RMJ6"/>
<dbReference type="GO" id="GO:0072534">
    <property type="term" value="C:perineuronal net"/>
    <property type="evidence" value="ECO:0007669"/>
    <property type="project" value="TreeGrafter"/>
</dbReference>
<dbReference type="PROSITE" id="PS51257">
    <property type="entry name" value="PROKAR_LIPOPROTEIN"/>
    <property type="match status" value="1"/>
</dbReference>
<dbReference type="OMA" id="YKYNLDQ"/>
<evidence type="ECO:0000256" key="8">
    <source>
        <dbReference type="PROSITE-ProRule" id="PRU00323"/>
    </source>
</evidence>
<dbReference type="SUPFAM" id="SSF56436">
    <property type="entry name" value="C-type lectin-like"/>
    <property type="match status" value="2"/>
</dbReference>
<dbReference type="GO" id="GO:0001501">
    <property type="term" value="P:skeletal system development"/>
    <property type="evidence" value="ECO:0007669"/>
    <property type="project" value="TreeGrafter"/>
</dbReference>
<dbReference type="GO" id="GO:0005615">
    <property type="term" value="C:extracellular space"/>
    <property type="evidence" value="ECO:0007669"/>
    <property type="project" value="TreeGrafter"/>
</dbReference>
<comment type="caution">
    <text evidence="11">The sequence shown here is derived from an EMBL/GenBank/DDBJ whole genome shotgun (WGS) entry which is preliminary data.</text>
</comment>
<evidence type="ECO:0000256" key="3">
    <source>
        <dbReference type="ARBA" id="ARBA00022530"/>
    </source>
</evidence>
<dbReference type="GO" id="GO:0007155">
    <property type="term" value="P:cell adhesion"/>
    <property type="evidence" value="ECO:0007669"/>
    <property type="project" value="InterPro"/>
</dbReference>
<dbReference type="GO" id="GO:0005540">
    <property type="term" value="F:hyaluronic acid binding"/>
    <property type="evidence" value="ECO:0007669"/>
    <property type="project" value="UniProtKB-KW"/>
</dbReference>
<evidence type="ECO:0000313" key="11">
    <source>
        <dbReference type="EMBL" id="GCC19385.1"/>
    </source>
</evidence>
<dbReference type="SMART" id="SM00445">
    <property type="entry name" value="LINK"/>
    <property type="match status" value="2"/>
</dbReference>
<feature type="signal peptide" evidence="9">
    <location>
        <begin position="1"/>
        <end position="18"/>
    </location>
</feature>
<comment type="similarity">
    <text evidence="7">Belongs to the HAPLN family.</text>
</comment>
<keyword evidence="6" id="KW-0373">Hyaluronic acid</keyword>
<dbReference type="OrthoDB" id="5359219at2759"/>
<keyword evidence="12" id="KW-1185">Reference proteome</keyword>
<keyword evidence="3" id="KW-0272">Extracellular matrix</keyword>
<feature type="chain" id="PRO_5019469046" description="Link domain-containing protein" evidence="9">
    <location>
        <begin position="19"/>
        <end position="238"/>
    </location>
</feature>
<dbReference type="PROSITE" id="PS50963">
    <property type="entry name" value="LINK_2"/>
    <property type="match status" value="2"/>
</dbReference>
<keyword evidence="9" id="KW-0732">Signal</keyword>
<evidence type="ECO:0000259" key="10">
    <source>
        <dbReference type="PROSITE" id="PS50963"/>
    </source>
</evidence>
<dbReference type="GO" id="GO:0045202">
    <property type="term" value="C:synapse"/>
    <property type="evidence" value="ECO:0007669"/>
    <property type="project" value="TreeGrafter"/>
</dbReference>
<feature type="domain" description="Link" evidence="10">
    <location>
        <begin position="44"/>
        <end position="139"/>
    </location>
</feature>
<sequence>MRTTQTLFVLHLLSLGACGPYYYRPQAGRSGEEYRYHVRGDQGVVFPYQANKGRYQFTYYQAVQACKEQDAKLATFQQLFEEWQKGLDWCNAGWLEDGTVHYPVAVPREPCGGKNLPPGIRSYGARDKQRDRFDAFCFTSTIKGSVYFRRESAMFDYVGGTSACRRDGATVAKVGQVYSAWRFSGLNHCEPGWLADGSVRYPIVSPRSRCGGPQPGVRSLGFPRLSHRAYGVYCYKPR</sequence>
<dbReference type="PANTHER" id="PTHR22804">
    <property type="entry name" value="AGGRECAN/VERSICAN PROTEOGLYCAN"/>
    <property type="match status" value="1"/>
</dbReference>
<dbReference type="GO" id="GO:0002052">
    <property type="term" value="P:positive regulation of neuroblast proliferation"/>
    <property type="evidence" value="ECO:0007669"/>
    <property type="project" value="TreeGrafter"/>
</dbReference>